<name>A0A5A5TBP5_9CHLR</name>
<dbReference type="GO" id="GO:0008930">
    <property type="term" value="F:methylthioadenosine nucleosidase activity"/>
    <property type="evidence" value="ECO:0007669"/>
    <property type="project" value="TreeGrafter"/>
</dbReference>
<accession>A0A5A5TBP5</accession>
<sequence length="547" mass="61871">MEPPYQLTELAQIMVQRLQESPPRPYNLLLSSTLSLTPGMLQRIAHTPNWHGFCQYLRHRGYPDRLIALKPLAEEQDQQQAIGYRALARLIIQGYFRTILTTNLDSRLEHALEELLIEEGKDPYTIQTLIVDRHNDGYIAQQLDEPLQGTQLVRIVKLHGSLQDRVLPETFPEFFEPRPALKGPIRRTLNQDLLIVGGLELDIDIYKQFDQNHKQTSTYYVVEQPPVADDLILHLLDNRAQETEAFTIAGPYGAFASFFTTLEKLLSNKQSDTTRRSKGTTEQMVTLPIDQTRADQPLRADVLLVTVTETETQAVFETCKKRLKRQPQSYPIANNVYHDLGMINGARVFLLQTEMGAIGPGGSTLTIEEGIRMLHPSSIIMVGIAFGLRPDKQQLGTILVAHKIRLYDQQRVGTDPQNPAQEVIIPRGDRPSTSTFLINRFKSAQLSWKGARVETGLLFSGEKLVDNQALCARLRQIEPEALGGEMEGSGLYSVAQRYKINWMLVKAICDWGDGNKGNQHKEQDQLLAARNAAQFTLHTLQKMKFID</sequence>
<dbReference type="SUPFAM" id="SSF52467">
    <property type="entry name" value="DHS-like NAD/FAD-binding domain"/>
    <property type="match status" value="1"/>
</dbReference>
<dbReference type="GO" id="GO:0008782">
    <property type="term" value="F:adenosylhomocysteine nucleosidase activity"/>
    <property type="evidence" value="ECO:0007669"/>
    <property type="project" value="TreeGrafter"/>
</dbReference>
<dbReference type="RefSeq" id="WP_172632016.1">
    <property type="nucleotide sequence ID" value="NZ_BIXY01000024.1"/>
</dbReference>
<dbReference type="Pfam" id="PF01048">
    <property type="entry name" value="PNP_UDP_1"/>
    <property type="match status" value="1"/>
</dbReference>
<dbReference type="PANTHER" id="PTHR46832">
    <property type="entry name" value="5'-METHYLTHIOADENOSINE/S-ADENOSYLHOMOCYSTEINE NUCLEOSIDASE"/>
    <property type="match status" value="1"/>
</dbReference>
<dbReference type="PANTHER" id="PTHR46832:SF1">
    <property type="entry name" value="5'-METHYLTHIOADENOSINE_S-ADENOSYLHOMOCYSTEINE NUCLEOSIDASE"/>
    <property type="match status" value="1"/>
</dbReference>
<evidence type="ECO:0000313" key="2">
    <source>
        <dbReference type="EMBL" id="GCF08429.1"/>
    </source>
</evidence>
<dbReference type="InterPro" id="IPR000845">
    <property type="entry name" value="Nucleoside_phosphorylase_d"/>
</dbReference>
<feature type="domain" description="Nucleoside phosphorylase" evidence="1">
    <location>
        <begin position="340"/>
        <end position="539"/>
    </location>
</feature>
<dbReference type="InterPro" id="IPR029035">
    <property type="entry name" value="DHS-like_NAD/FAD-binding_dom"/>
</dbReference>
<evidence type="ECO:0000313" key="3">
    <source>
        <dbReference type="Proteomes" id="UP000322530"/>
    </source>
</evidence>
<dbReference type="GO" id="GO:0019284">
    <property type="term" value="P:L-methionine salvage from S-adenosylmethionine"/>
    <property type="evidence" value="ECO:0007669"/>
    <property type="project" value="TreeGrafter"/>
</dbReference>
<keyword evidence="3" id="KW-1185">Reference proteome</keyword>
<dbReference type="Proteomes" id="UP000322530">
    <property type="component" value="Unassembled WGS sequence"/>
</dbReference>
<proteinExistence type="predicted"/>
<dbReference type="SUPFAM" id="SSF53167">
    <property type="entry name" value="Purine and uridine phosphorylases"/>
    <property type="match status" value="1"/>
</dbReference>
<reference evidence="2 3" key="1">
    <citation type="submission" date="2019-01" db="EMBL/GenBank/DDBJ databases">
        <title>Draft genome sequence of Dictyobacter sp. Uno17.</title>
        <authorList>
            <person name="Wang C.M."/>
            <person name="Zheng Y."/>
            <person name="Sakai Y."/>
            <person name="Abe K."/>
            <person name="Yokota A."/>
            <person name="Yabe S."/>
        </authorList>
    </citation>
    <scope>NUCLEOTIDE SEQUENCE [LARGE SCALE GENOMIC DNA]</scope>
    <source>
        <strain evidence="2 3">Uno17</strain>
    </source>
</reference>
<dbReference type="GO" id="GO:0005829">
    <property type="term" value="C:cytosol"/>
    <property type="evidence" value="ECO:0007669"/>
    <property type="project" value="TreeGrafter"/>
</dbReference>
<dbReference type="AlphaFoldDB" id="A0A5A5TBP5"/>
<evidence type="ECO:0000259" key="1">
    <source>
        <dbReference type="Pfam" id="PF01048"/>
    </source>
</evidence>
<dbReference type="EMBL" id="BIXY01000024">
    <property type="protein sequence ID" value="GCF08429.1"/>
    <property type="molecule type" value="Genomic_DNA"/>
</dbReference>
<comment type="caution">
    <text evidence="2">The sequence shown here is derived from an EMBL/GenBank/DDBJ whole genome shotgun (WGS) entry which is preliminary data.</text>
</comment>
<organism evidence="2 3">
    <name type="scientific">Dictyobacter arantiisoli</name>
    <dbReference type="NCBI Taxonomy" id="2014874"/>
    <lineage>
        <taxon>Bacteria</taxon>
        <taxon>Bacillati</taxon>
        <taxon>Chloroflexota</taxon>
        <taxon>Ktedonobacteria</taxon>
        <taxon>Ktedonobacterales</taxon>
        <taxon>Dictyobacteraceae</taxon>
        <taxon>Dictyobacter</taxon>
    </lineage>
</organism>
<gene>
    <name evidence="2" type="ORF">KDI_19930</name>
</gene>
<dbReference type="InterPro" id="IPR035994">
    <property type="entry name" value="Nucleoside_phosphorylase_sf"/>
</dbReference>
<dbReference type="Gene3D" id="3.40.50.1580">
    <property type="entry name" value="Nucleoside phosphorylase domain"/>
    <property type="match status" value="1"/>
</dbReference>
<protein>
    <recommendedName>
        <fullName evidence="1">Nucleoside phosphorylase domain-containing protein</fullName>
    </recommendedName>
</protein>
<dbReference type="GO" id="GO:0009116">
    <property type="term" value="P:nucleoside metabolic process"/>
    <property type="evidence" value="ECO:0007669"/>
    <property type="project" value="InterPro"/>
</dbReference>